<accession>A0A0E9V5A2</accession>
<protein>
    <submittedName>
        <fullName evidence="1">Uncharacterized protein</fullName>
    </submittedName>
</protein>
<proteinExistence type="predicted"/>
<evidence type="ECO:0000313" key="1">
    <source>
        <dbReference type="EMBL" id="JAH73264.1"/>
    </source>
</evidence>
<sequence>MNTSPSRMAKYLVLYCNDTRLCVKRNQLLI</sequence>
<dbReference type="AlphaFoldDB" id="A0A0E9V5A2"/>
<dbReference type="EMBL" id="GBXM01042873">
    <property type="protein sequence ID" value="JAH65704.1"/>
    <property type="molecule type" value="Transcribed_RNA"/>
</dbReference>
<name>A0A0E9V5A2_ANGAN</name>
<reference evidence="1" key="2">
    <citation type="journal article" date="2015" name="Fish Shellfish Immunol.">
        <title>Early steps in the European eel (Anguilla anguilla)-Vibrio vulnificus interaction in the gills: Role of the RtxA13 toxin.</title>
        <authorList>
            <person name="Callol A."/>
            <person name="Pajuelo D."/>
            <person name="Ebbesson L."/>
            <person name="Teles M."/>
            <person name="MacKenzie S."/>
            <person name="Amaro C."/>
        </authorList>
    </citation>
    <scope>NUCLEOTIDE SEQUENCE</scope>
</reference>
<organism evidence="1">
    <name type="scientific">Anguilla anguilla</name>
    <name type="common">European freshwater eel</name>
    <name type="synonym">Muraena anguilla</name>
    <dbReference type="NCBI Taxonomy" id="7936"/>
    <lineage>
        <taxon>Eukaryota</taxon>
        <taxon>Metazoa</taxon>
        <taxon>Chordata</taxon>
        <taxon>Craniata</taxon>
        <taxon>Vertebrata</taxon>
        <taxon>Euteleostomi</taxon>
        <taxon>Actinopterygii</taxon>
        <taxon>Neopterygii</taxon>
        <taxon>Teleostei</taxon>
        <taxon>Anguilliformes</taxon>
        <taxon>Anguillidae</taxon>
        <taxon>Anguilla</taxon>
    </lineage>
</organism>
<dbReference type="EMBL" id="GBXM01035313">
    <property type="protein sequence ID" value="JAH73264.1"/>
    <property type="molecule type" value="Transcribed_RNA"/>
</dbReference>
<reference evidence="1" key="1">
    <citation type="submission" date="2014-11" db="EMBL/GenBank/DDBJ databases">
        <authorList>
            <person name="Amaro Gonzalez C."/>
        </authorList>
    </citation>
    <scope>NUCLEOTIDE SEQUENCE</scope>
</reference>